<sequence length="461" mass="50734">MKRLSAAIRGSLVIGRSGEKVTRLLGEIAQKKDIQKKKKGEEQGFWAPMMFDVQISTFRYPYTPTPLQPVRSVIKRAISDVRAAVAGIAGFMRTLPYALRTSMVPKNTRNSRDKLNGSKMTRAGRDKGDLAGSNRRLMQTIGISTGKNMPGTGKEPKMSNSITPLLEVRGKDKSQSTIMTFLTGGARDSSLEHITLPSEISPSATGIILSDTSSEKTLIENNEPIIKAIQGSKDLLEVRNSNTGIREKVLGPLAGKEQSQLQLQPQPQAQQPENQIREGDANTLRPMLDNGELQKISLNSKGWNKVIEKDLKSSDWVKDSSDKFYSLTEESDLSSSEHSFSESGSSETSETRNKSSSNELTVRQLRRQRKCTKPRPCLQEGLENLTSTGGRTLKWDYSGTRLMDTPITSEQGLDNNNVEGDTGDPANNVCSVGSEVGMLQSIFIQLKNFKQRPGLKVGTQE</sequence>
<keyword evidence="3" id="KW-1185">Reference proteome</keyword>
<feature type="region of interest" description="Disordered" evidence="1">
    <location>
        <begin position="328"/>
        <end position="375"/>
    </location>
</feature>
<protein>
    <submittedName>
        <fullName evidence="2">Uncharacterized protein</fullName>
    </submittedName>
</protein>
<dbReference type="AlphaFoldDB" id="A0AAV7TGI4"/>
<dbReference type="Proteomes" id="UP001066276">
    <property type="component" value="Chromosome 3_2"/>
</dbReference>
<evidence type="ECO:0000313" key="3">
    <source>
        <dbReference type="Proteomes" id="UP001066276"/>
    </source>
</evidence>
<evidence type="ECO:0000256" key="1">
    <source>
        <dbReference type="SAM" id="MobiDB-lite"/>
    </source>
</evidence>
<feature type="region of interest" description="Disordered" evidence="1">
    <location>
        <begin position="256"/>
        <end position="275"/>
    </location>
</feature>
<feature type="region of interest" description="Disordered" evidence="1">
    <location>
        <begin position="106"/>
        <end position="133"/>
    </location>
</feature>
<evidence type="ECO:0000313" key="2">
    <source>
        <dbReference type="EMBL" id="KAJ1175677.1"/>
    </source>
</evidence>
<comment type="caution">
    <text evidence="2">The sequence shown here is derived from an EMBL/GenBank/DDBJ whole genome shotgun (WGS) entry which is preliminary data.</text>
</comment>
<feature type="compositionally biased region" description="Low complexity" evidence="1">
    <location>
        <begin position="333"/>
        <end position="348"/>
    </location>
</feature>
<gene>
    <name evidence="2" type="ORF">NDU88_000964</name>
</gene>
<feature type="compositionally biased region" description="Basic residues" evidence="1">
    <location>
        <begin position="364"/>
        <end position="373"/>
    </location>
</feature>
<name>A0AAV7TGI4_PLEWA</name>
<organism evidence="2 3">
    <name type="scientific">Pleurodeles waltl</name>
    <name type="common">Iberian ribbed newt</name>
    <dbReference type="NCBI Taxonomy" id="8319"/>
    <lineage>
        <taxon>Eukaryota</taxon>
        <taxon>Metazoa</taxon>
        <taxon>Chordata</taxon>
        <taxon>Craniata</taxon>
        <taxon>Vertebrata</taxon>
        <taxon>Euteleostomi</taxon>
        <taxon>Amphibia</taxon>
        <taxon>Batrachia</taxon>
        <taxon>Caudata</taxon>
        <taxon>Salamandroidea</taxon>
        <taxon>Salamandridae</taxon>
        <taxon>Pleurodelinae</taxon>
        <taxon>Pleurodeles</taxon>
    </lineage>
</organism>
<dbReference type="EMBL" id="JANPWB010000006">
    <property type="protein sequence ID" value="KAJ1175677.1"/>
    <property type="molecule type" value="Genomic_DNA"/>
</dbReference>
<feature type="compositionally biased region" description="Low complexity" evidence="1">
    <location>
        <begin position="258"/>
        <end position="272"/>
    </location>
</feature>
<proteinExistence type="predicted"/>
<accession>A0AAV7TGI4</accession>
<reference evidence="2" key="1">
    <citation type="journal article" date="2022" name="bioRxiv">
        <title>Sequencing and chromosome-scale assembly of the giantPleurodeles waltlgenome.</title>
        <authorList>
            <person name="Brown T."/>
            <person name="Elewa A."/>
            <person name="Iarovenko S."/>
            <person name="Subramanian E."/>
            <person name="Araus A.J."/>
            <person name="Petzold A."/>
            <person name="Susuki M."/>
            <person name="Suzuki K.-i.T."/>
            <person name="Hayashi T."/>
            <person name="Toyoda A."/>
            <person name="Oliveira C."/>
            <person name="Osipova E."/>
            <person name="Leigh N.D."/>
            <person name="Simon A."/>
            <person name="Yun M.H."/>
        </authorList>
    </citation>
    <scope>NUCLEOTIDE SEQUENCE</scope>
    <source>
        <strain evidence="2">20211129_DDA</strain>
        <tissue evidence="2">Liver</tissue>
    </source>
</reference>